<keyword evidence="2" id="KW-1185">Reference proteome</keyword>
<dbReference type="EMBL" id="BOOJ01000035">
    <property type="protein sequence ID" value="GIH93721.1"/>
    <property type="molecule type" value="Genomic_DNA"/>
</dbReference>
<organism evidence="1 2">
    <name type="scientific">Planobispora siamensis</name>
    <dbReference type="NCBI Taxonomy" id="936338"/>
    <lineage>
        <taxon>Bacteria</taxon>
        <taxon>Bacillati</taxon>
        <taxon>Actinomycetota</taxon>
        <taxon>Actinomycetes</taxon>
        <taxon>Streptosporangiales</taxon>
        <taxon>Streptosporangiaceae</taxon>
        <taxon>Planobispora</taxon>
    </lineage>
</organism>
<gene>
    <name evidence="1" type="ORF">Psi01_43510</name>
</gene>
<evidence type="ECO:0000313" key="1">
    <source>
        <dbReference type="EMBL" id="GIH93721.1"/>
    </source>
</evidence>
<name>A0A8J3WNC1_9ACTN</name>
<accession>A0A8J3WNC1</accession>
<protein>
    <submittedName>
        <fullName evidence="1">Uncharacterized protein</fullName>
    </submittedName>
</protein>
<evidence type="ECO:0000313" key="2">
    <source>
        <dbReference type="Proteomes" id="UP000619788"/>
    </source>
</evidence>
<comment type="caution">
    <text evidence="1">The sequence shown here is derived from an EMBL/GenBank/DDBJ whole genome shotgun (WGS) entry which is preliminary data.</text>
</comment>
<dbReference type="AlphaFoldDB" id="A0A8J3WNC1"/>
<reference evidence="1 2" key="1">
    <citation type="submission" date="2021-01" db="EMBL/GenBank/DDBJ databases">
        <title>Whole genome shotgun sequence of Planobispora siamensis NBRC 107568.</title>
        <authorList>
            <person name="Komaki H."/>
            <person name="Tamura T."/>
        </authorList>
    </citation>
    <scope>NUCLEOTIDE SEQUENCE [LARGE SCALE GENOMIC DNA]</scope>
    <source>
        <strain evidence="1 2">NBRC 107568</strain>
    </source>
</reference>
<proteinExistence type="predicted"/>
<sequence>MAAVTAIAASLPCRLWFNIPDPSQVVARIDGRWHRRPVPDSVVCDGMDRQRFWERSHEEWTMGNQAVNMPKLKRYIEAIFAGQTGIFDLIPPNRVFGSAPITEVSSGRLPAHMPLRRLVITV</sequence>
<dbReference type="Proteomes" id="UP000619788">
    <property type="component" value="Unassembled WGS sequence"/>
</dbReference>